<feature type="signal peptide" evidence="1">
    <location>
        <begin position="1"/>
        <end position="29"/>
    </location>
</feature>
<dbReference type="Pfam" id="PF01471">
    <property type="entry name" value="PG_binding_1"/>
    <property type="match status" value="1"/>
</dbReference>
<evidence type="ECO:0000313" key="4">
    <source>
        <dbReference type="Proteomes" id="UP000623608"/>
    </source>
</evidence>
<evidence type="ECO:0000313" key="3">
    <source>
        <dbReference type="EMBL" id="GIF24959.1"/>
    </source>
</evidence>
<organism evidence="3 4">
    <name type="scientific">Paractinoplanes tereljensis</name>
    <dbReference type="NCBI Taxonomy" id="571912"/>
    <lineage>
        <taxon>Bacteria</taxon>
        <taxon>Bacillati</taxon>
        <taxon>Actinomycetota</taxon>
        <taxon>Actinomycetes</taxon>
        <taxon>Micromonosporales</taxon>
        <taxon>Micromonosporaceae</taxon>
        <taxon>Paractinoplanes</taxon>
    </lineage>
</organism>
<dbReference type="RefSeq" id="WP_203812804.1">
    <property type="nucleotide sequence ID" value="NZ_BOMY01000050.1"/>
</dbReference>
<dbReference type="InterPro" id="IPR036365">
    <property type="entry name" value="PGBD-like_sf"/>
</dbReference>
<dbReference type="AlphaFoldDB" id="A0A919NW09"/>
<reference evidence="3" key="1">
    <citation type="submission" date="2021-01" db="EMBL/GenBank/DDBJ databases">
        <title>Whole genome shotgun sequence of Actinoplanes tereljensis NBRC 105297.</title>
        <authorList>
            <person name="Komaki H."/>
            <person name="Tamura T."/>
        </authorList>
    </citation>
    <scope>NUCLEOTIDE SEQUENCE</scope>
    <source>
        <strain evidence="3">NBRC 105297</strain>
    </source>
</reference>
<proteinExistence type="predicted"/>
<protein>
    <recommendedName>
        <fullName evidence="2">Peptidoglycan binding-like domain-containing protein</fullName>
    </recommendedName>
</protein>
<keyword evidence="4" id="KW-1185">Reference proteome</keyword>
<comment type="caution">
    <text evidence="3">The sequence shown here is derived from an EMBL/GenBank/DDBJ whole genome shotgun (WGS) entry which is preliminary data.</text>
</comment>
<gene>
    <name evidence="3" type="ORF">Ate02nite_76890</name>
</gene>
<feature type="chain" id="PRO_5037895021" description="Peptidoglycan binding-like domain-containing protein" evidence="1">
    <location>
        <begin position="30"/>
        <end position="175"/>
    </location>
</feature>
<feature type="domain" description="Peptidoglycan binding-like" evidence="2">
    <location>
        <begin position="67"/>
        <end position="118"/>
    </location>
</feature>
<sequence>MRFRSMLASLAAVASVAAGLTVAADPAYANTAAGYISGGGVVTDDLNDEGTLSTTTNNFNGAVWLWQQILIADGFLTTAGRDCQFGAGTKAATKLWQAAHGLTGSAADGIVGPQTFAKAGLNWELYSYDSENQIYTVRYYGSKSSFPAERMLNGRYQSAAFAMYFSYTGYNTDYC</sequence>
<dbReference type="InterPro" id="IPR002477">
    <property type="entry name" value="Peptidoglycan-bd-like"/>
</dbReference>
<dbReference type="Gene3D" id="1.10.101.10">
    <property type="entry name" value="PGBD-like superfamily/PGBD"/>
    <property type="match status" value="1"/>
</dbReference>
<keyword evidence="1" id="KW-0732">Signal</keyword>
<name>A0A919NW09_9ACTN</name>
<evidence type="ECO:0000259" key="2">
    <source>
        <dbReference type="Pfam" id="PF01471"/>
    </source>
</evidence>
<dbReference type="Proteomes" id="UP000623608">
    <property type="component" value="Unassembled WGS sequence"/>
</dbReference>
<dbReference type="InterPro" id="IPR036366">
    <property type="entry name" value="PGBDSf"/>
</dbReference>
<accession>A0A919NW09</accession>
<dbReference type="SUPFAM" id="SSF47090">
    <property type="entry name" value="PGBD-like"/>
    <property type="match status" value="1"/>
</dbReference>
<dbReference type="EMBL" id="BOMY01000050">
    <property type="protein sequence ID" value="GIF24959.1"/>
    <property type="molecule type" value="Genomic_DNA"/>
</dbReference>
<evidence type="ECO:0000256" key="1">
    <source>
        <dbReference type="SAM" id="SignalP"/>
    </source>
</evidence>